<accession>A0A0D7B0Q9</accession>
<dbReference type="Proteomes" id="UP000054007">
    <property type="component" value="Unassembled WGS sequence"/>
</dbReference>
<name>A0A0D7B0Q9_9AGAR</name>
<keyword evidence="3" id="KW-1185">Reference proteome</keyword>
<evidence type="ECO:0000313" key="3">
    <source>
        <dbReference type="Proteomes" id="UP000054007"/>
    </source>
</evidence>
<dbReference type="EMBL" id="KN880655">
    <property type="protein sequence ID" value="KIY64077.1"/>
    <property type="molecule type" value="Genomic_DNA"/>
</dbReference>
<protein>
    <submittedName>
        <fullName evidence="2">Uncharacterized protein</fullName>
    </submittedName>
</protein>
<evidence type="ECO:0000313" key="2">
    <source>
        <dbReference type="EMBL" id="KIY64077.1"/>
    </source>
</evidence>
<feature type="transmembrane region" description="Helical" evidence="1">
    <location>
        <begin position="20"/>
        <end position="38"/>
    </location>
</feature>
<keyword evidence="1" id="KW-0472">Membrane</keyword>
<organism evidence="2 3">
    <name type="scientific">Cylindrobasidium torrendii FP15055 ss-10</name>
    <dbReference type="NCBI Taxonomy" id="1314674"/>
    <lineage>
        <taxon>Eukaryota</taxon>
        <taxon>Fungi</taxon>
        <taxon>Dikarya</taxon>
        <taxon>Basidiomycota</taxon>
        <taxon>Agaricomycotina</taxon>
        <taxon>Agaricomycetes</taxon>
        <taxon>Agaricomycetidae</taxon>
        <taxon>Agaricales</taxon>
        <taxon>Marasmiineae</taxon>
        <taxon>Physalacriaceae</taxon>
        <taxon>Cylindrobasidium</taxon>
    </lineage>
</organism>
<proteinExistence type="predicted"/>
<dbReference type="AlphaFoldDB" id="A0A0D7B0Q9"/>
<dbReference type="OrthoDB" id="3198959at2759"/>
<sequence length="123" mass="13853">MPSIPGEPTEAPKPQPIGSFPLILLVMVVVCCGLFLLWRRSNELRTVIALQLKTWRTGEEVPDGAIRLSVDEGPTVTEFLEDTYDEDNEHLNMLNRTEEEELMTKQSSVAVAAREHTRNQSFA</sequence>
<evidence type="ECO:0000256" key="1">
    <source>
        <dbReference type="SAM" id="Phobius"/>
    </source>
</evidence>
<keyword evidence="1" id="KW-1133">Transmembrane helix</keyword>
<keyword evidence="1" id="KW-0812">Transmembrane</keyword>
<reference evidence="2 3" key="1">
    <citation type="journal article" date="2015" name="Fungal Genet. Biol.">
        <title>Evolution of novel wood decay mechanisms in Agaricales revealed by the genome sequences of Fistulina hepatica and Cylindrobasidium torrendii.</title>
        <authorList>
            <person name="Floudas D."/>
            <person name="Held B.W."/>
            <person name="Riley R."/>
            <person name="Nagy L.G."/>
            <person name="Koehler G."/>
            <person name="Ransdell A.S."/>
            <person name="Younus H."/>
            <person name="Chow J."/>
            <person name="Chiniquy J."/>
            <person name="Lipzen A."/>
            <person name="Tritt A."/>
            <person name="Sun H."/>
            <person name="Haridas S."/>
            <person name="LaButti K."/>
            <person name="Ohm R.A."/>
            <person name="Kues U."/>
            <person name="Blanchette R.A."/>
            <person name="Grigoriev I.V."/>
            <person name="Minto R.E."/>
            <person name="Hibbett D.S."/>
        </authorList>
    </citation>
    <scope>NUCLEOTIDE SEQUENCE [LARGE SCALE GENOMIC DNA]</scope>
    <source>
        <strain evidence="2 3">FP15055 ss-10</strain>
    </source>
</reference>
<gene>
    <name evidence="2" type="ORF">CYLTODRAFT_114327</name>
</gene>